<dbReference type="SUPFAM" id="SSF160544">
    <property type="entry name" value="EscU C-terminal domain-like"/>
    <property type="match status" value="1"/>
</dbReference>
<keyword evidence="2" id="KW-0966">Cell projection</keyword>
<dbReference type="STRING" id="560819.SAMN05428998_12790"/>
<dbReference type="Gene3D" id="3.40.1690.10">
    <property type="entry name" value="secretion proteins EscU"/>
    <property type="match status" value="1"/>
</dbReference>
<evidence type="ECO:0000313" key="2">
    <source>
        <dbReference type="EMBL" id="SMF68137.1"/>
    </source>
</evidence>
<evidence type="ECO:0000313" key="3">
    <source>
        <dbReference type="Proteomes" id="UP000192917"/>
    </source>
</evidence>
<proteinExistence type="inferred from homology"/>
<dbReference type="Pfam" id="PF01312">
    <property type="entry name" value="Bac_export_2"/>
    <property type="match status" value="1"/>
</dbReference>
<comment type="similarity">
    <text evidence="1">Belongs to the type III secretion exporter family.</text>
</comment>
<dbReference type="RefSeq" id="WP_218822930.1">
    <property type="nucleotide sequence ID" value="NZ_FWZX01000027.1"/>
</dbReference>
<dbReference type="GO" id="GO:0016020">
    <property type="term" value="C:membrane"/>
    <property type="evidence" value="ECO:0007669"/>
    <property type="project" value="InterPro"/>
</dbReference>
<dbReference type="InterPro" id="IPR006135">
    <property type="entry name" value="T3SS_substrate_exporter"/>
</dbReference>
<keyword evidence="2" id="KW-0969">Cilium</keyword>
<dbReference type="EMBL" id="FWZX01000027">
    <property type="protein sequence ID" value="SMF68137.1"/>
    <property type="molecule type" value="Genomic_DNA"/>
</dbReference>
<evidence type="ECO:0000256" key="1">
    <source>
        <dbReference type="ARBA" id="ARBA00010690"/>
    </source>
</evidence>
<protein>
    <submittedName>
        <fullName evidence="2">Flagellar biosynthesis protein</fullName>
    </submittedName>
</protein>
<sequence>MSQPYSDSDLAVALSRTAADGSVRVTAKGRGALAEQIREIAFAQGVAVRRDADLAEILDAVEIDCEIPAAALGAVAEILNRLYQANLEIAS</sequence>
<dbReference type="AlphaFoldDB" id="A0A1Y6CIL1"/>
<keyword evidence="2" id="KW-0282">Flagellum</keyword>
<dbReference type="GO" id="GO:0009306">
    <property type="term" value="P:protein secretion"/>
    <property type="evidence" value="ECO:0007669"/>
    <property type="project" value="InterPro"/>
</dbReference>
<keyword evidence="3" id="KW-1185">Reference proteome</keyword>
<organism evidence="2 3">
    <name type="scientific">Tistlia consotensis USBA 355</name>
    <dbReference type="NCBI Taxonomy" id="560819"/>
    <lineage>
        <taxon>Bacteria</taxon>
        <taxon>Pseudomonadati</taxon>
        <taxon>Pseudomonadota</taxon>
        <taxon>Alphaproteobacteria</taxon>
        <taxon>Rhodospirillales</taxon>
        <taxon>Rhodovibrionaceae</taxon>
        <taxon>Tistlia</taxon>
    </lineage>
</organism>
<gene>
    <name evidence="2" type="ORF">SAMN05428998_12790</name>
</gene>
<dbReference type="Proteomes" id="UP000192917">
    <property type="component" value="Unassembled WGS sequence"/>
</dbReference>
<name>A0A1Y6CIL1_9PROT</name>
<dbReference type="InterPro" id="IPR029025">
    <property type="entry name" value="T3SS_substrate_exporter_C"/>
</dbReference>
<reference evidence="2 3" key="1">
    <citation type="submission" date="2017-04" db="EMBL/GenBank/DDBJ databases">
        <authorList>
            <person name="Afonso C.L."/>
            <person name="Miller P.J."/>
            <person name="Scott M.A."/>
            <person name="Spackman E."/>
            <person name="Goraichik I."/>
            <person name="Dimitrov K.M."/>
            <person name="Suarez D.L."/>
            <person name="Swayne D.E."/>
        </authorList>
    </citation>
    <scope>NUCLEOTIDE SEQUENCE [LARGE SCALE GENOMIC DNA]</scope>
    <source>
        <strain evidence="2 3">USBA 355</strain>
    </source>
</reference>
<accession>A0A1Y6CIL1</accession>